<dbReference type="Proteomes" id="UP001152607">
    <property type="component" value="Unassembled WGS sequence"/>
</dbReference>
<dbReference type="InterPro" id="IPR042432">
    <property type="entry name" value="Coa1_fungi"/>
</dbReference>
<dbReference type="OrthoDB" id="2100652at2759"/>
<sequence>MPPPRLLSPILRARLQSSSQCLRRSLVARQASTTTEQPSPPTVPWKTPHSITSWPPEPLIPPPKEGELLLERKANRELPPIPPLIPKQVVRTFPIFVISMAIATFAFFNYQKQESSVVTSTLYALRTNPLVRERLGDEIYFASKYPWIKGEINQVHGRIDIRFWVKGTKTAGEVRLRCKRRGRGGYFVTQEYSLTMEDGERIELYDPEGNAVDPFMDVGYEE</sequence>
<gene>
    <name evidence="2" type="ORF">PDIGIT_LOCUS11771</name>
</gene>
<dbReference type="PANTHER" id="PTHR28523">
    <property type="entry name" value="CYTOCHROME C OXIDASE ASSEMBLY FACTOR 1"/>
    <property type="match status" value="1"/>
</dbReference>
<organism evidence="2 3">
    <name type="scientific">Periconia digitata</name>
    <dbReference type="NCBI Taxonomy" id="1303443"/>
    <lineage>
        <taxon>Eukaryota</taxon>
        <taxon>Fungi</taxon>
        <taxon>Dikarya</taxon>
        <taxon>Ascomycota</taxon>
        <taxon>Pezizomycotina</taxon>
        <taxon>Dothideomycetes</taxon>
        <taxon>Pleosporomycetidae</taxon>
        <taxon>Pleosporales</taxon>
        <taxon>Massarineae</taxon>
        <taxon>Periconiaceae</taxon>
        <taxon>Periconia</taxon>
    </lineage>
</organism>
<evidence type="ECO:0000313" key="3">
    <source>
        <dbReference type="Proteomes" id="UP001152607"/>
    </source>
</evidence>
<reference evidence="2" key="1">
    <citation type="submission" date="2023-01" db="EMBL/GenBank/DDBJ databases">
        <authorList>
            <person name="Van Ghelder C."/>
            <person name="Rancurel C."/>
        </authorList>
    </citation>
    <scope>NUCLEOTIDE SEQUENCE</scope>
    <source>
        <strain evidence="2">CNCM I-4278</strain>
    </source>
</reference>
<dbReference type="GO" id="GO:0033617">
    <property type="term" value="P:mitochondrial respiratory chain complex IV assembly"/>
    <property type="evidence" value="ECO:0007669"/>
    <property type="project" value="InterPro"/>
</dbReference>
<name>A0A9W4UME2_9PLEO</name>
<dbReference type="PANTHER" id="PTHR28523:SF1">
    <property type="entry name" value="CYTOCHROME C OXIDASE ASSEMBLY FACTOR 1"/>
    <property type="match status" value="1"/>
</dbReference>
<dbReference type="GO" id="GO:0005743">
    <property type="term" value="C:mitochondrial inner membrane"/>
    <property type="evidence" value="ECO:0007669"/>
    <property type="project" value="TreeGrafter"/>
</dbReference>
<comment type="caution">
    <text evidence="2">The sequence shown here is derived from an EMBL/GenBank/DDBJ whole genome shotgun (WGS) entry which is preliminary data.</text>
</comment>
<evidence type="ECO:0008006" key="4">
    <source>
        <dbReference type="Google" id="ProtNLM"/>
    </source>
</evidence>
<evidence type="ECO:0000313" key="2">
    <source>
        <dbReference type="EMBL" id="CAI6338640.1"/>
    </source>
</evidence>
<feature type="region of interest" description="Disordered" evidence="1">
    <location>
        <begin position="27"/>
        <end position="60"/>
    </location>
</feature>
<dbReference type="Pfam" id="PF08695">
    <property type="entry name" value="Coa1"/>
    <property type="match status" value="1"/>
</dbReference>
<dbReference type="EMBL" id="CAOQHR010000008">
    <property type="protein sequence ID" value="CAI6338640.1"/>
    <property type="molecule type" value="Genomic_DNA"/>
</dbReference>
<evidence type="ECO:0000256" key="1">
    <source>
        <dbReference type="SAM" id="MobiDB-lite"/>
    </source>
</evidence>
<keyword evidence="3" id="KW-1185">Reference proteome</keyword>
<protein>
    <recommendedName>
        <fullName evidence="4">DUF1783-domain-containing protein</fullName>
    </recommendedName>
</protein>
<proteinExistence type="predicted"/>
<accession>A0A9W4UME2</accession>
<dbReference type="AlphaFoldDB" id="A0A9W4UME2"/>
<dbReference type="InterPro" id="IPR014807">
    <property type="entry name" value="Coa1"/>
</dbReference>